<evidence type="ECO:0000313" key="3">
    <source>
        <dbReference type="Proteomes" id="UP000469452"/>
    </source>
</evidence>
<evidence type="ECO:0000313" key="2">
    <source>
        <dbReference type="EMBL" id="KAF0750571.1"/>
    </source>
</evidence>
<dbReference type="Proteomes" id="UP000469452">
    <property type="component" value="Unassembled WGS sequence"/>
</dbReference>
<evidence type="ECO:0000256" key="1">
    <source>
        <dbReference type="SAM" id="Coils"/>
    </source>
</evidence>
<protein>
    <submittedName>
        <fullName evidence="2">Uncharacterized protein</fullName>
    </submittedName>
</protein>
<accession>A0A6A5AGX1</accession>
<keyword evidence="1" id="KW-0175">Coiled coil</keyword>
<feature type="non-terminal residue" evidence="2">
    <location>
        <position position="152"/>
    </location>
</feature>
<proteinExistence type="predicted"/>
<reference evidence="2 3" key="1">
    <citation type="submission" date="2019-06" db="EMBL/GenBank/DDBJ databases">
        <title>Genomics analysis of Aphanomyces spp. identifies a new class of oomycete effector associated with host adaptation.</title>
        <authorList>
            <person name="Gaulin E."/>
        </authorList>
    </citation>
    <scope>NUCLEOTIDE SEQUENCE [LARGE SCALE GENOMIC DNA]</scope>
    <source>
        <strain evidence="2 3">E</strain>
    </source>
</reference>
<name>A0A6A5AGX1_APHAT</name>
<dbReference type="EMBL" id="VJMI01012272">
    <property type="protein sequence ID" value="KAF0750571.1"/>
    <property type="molecule type" value="Genomic_DNA"/>
</dbReference>
<organism evidence="2 3">
    <name type="scientific">Aphanomyces astaci</name>
    <name type="common">Crayfish plague agent</name>
    <dbReference type="NCBI Taxonomy" id="112090"/>
    <lineage>
        <taxon>Eukaryota</taxon>
        <taxon>Sar</taxon>
        <taxon>Stramenopiles</taxon>
        <taxon>Oomycota</taxon>
        <taxon>Saprolegniomycetes</taxon>
        <taxon>Saprolegniales</taxon>
        <taxon>Verrucalvaceae</taxon>
        <taxon>Aphanomyces</taxon>
    </lineage>
</organism>
<dbReference type="AlphaFoldDB" id="A0A6A5AGX1"/>
<feature type="coiled-coil region" evidence="1">
    <location>
        <begin position="24"/>
        <end position="91"/>
    </location>
</feature>
<gene>
    <name evidence="2" type="ORF">AaE_006664</name>
</gene>
<dbReference type="VEuPathDB" id="FungiDB:H257_15708"/>
<sequence>MMLESADKKLKKREYMRNIMRFYREEKRDELDALKAQVAALQSEYKSRLRASKRDLLLPWRQVAIALRDDLRDIQNERASLRAKAAALASLIRTSKGWVSTNLVRRRFCHTSMHAITPTWRNVTLERDEQARELGKAWITKQMYHNTDRMFG</sequence>
<comment type="caution">
    <text evidence="2">The sequence shown here is derived from an EMBL/GenBank/DDBJ whole genome shotgun (WGS) entry which is preliminary data.</text>
</comment>